<proteinExistence type="predicted"/>
<protein>
    <submittedName>
        <fullName evidence="2">Hypothetical_protein</fullName>
    </submittedName>
</protein>
<evidence type="ECO:0000313" key="1">
    <source>
        <dbReference type="EMBL" id="CAI9953402.1"/>
    </source>
</evidence>
<name>A0AA86QHE0_9EUKA</name>
<dbReference type="AlphaFoldDB" id="A0AA86QHE0"/>
<reference evidence="1" key="1">
    <citation type="submission" date="2023-06" db="EMBL/GenBank/DDBJ databases">
        <authorList>
            <person name="Kurt Z."/>
        </authorList>
    </citation>
    <scope>NUCLEOTIDE SEQUENCE</scope>
</reference>
<comment type="caution">
    <text evidence="1">The sequence shown here is derived from an EMBL/GenBank/DDBJ whole genome shotgun (WGS) entry which is preliminary data.</text>
</comment>
<dbReference type="EMBL" id="CATOUU010000838">
    <property type="protein sequence ID" value="CAI9953402.1"/>
    <property type="molecule type" value="Genomic_DNA"/>
</dbReference>
<organism evidence="1">
    <name type="scientific">Hexamita inflata</name>
    <dbReference type="NCBI Taxonomy" id="28002"/>
    <lineage>
        <taxon>Eukaryota</taxon>
        <taxon>Metamonada</taxon>
        <taxon>Diplomonadida</taxon>
        <taxon>Hexamitidae</taxon>
        <taxon>Hexamitinae</taxon>
        <taxon>Hexamita</taxon>
    </lineage>
</organism>
<evidence type="ECO:0000313" key="2">
    <source>
        <dbReference type="EMBL" id="CAL6020707.1"/>
    </source>
</evidence>
<reference evidence="2 3" key="2">
    <citation type="submission" date="2024-07" db="EMBL/GenBank/DDBJ databases">
        <authorList>
            <person name="Akdeniz Z."/>
        </authorList>
    </citation>
    <scope>NUCLEOTIDE SEQUENCE [LARGE SCALE GENOMIC DNA]</scope>
</reference>
<accession>A0AA86QHE0</accession>
<gene>
    <name evidence="2" type="ORF">HINF_LOCUS27728</name>
    <name evidence="1" type="ORF">HINF_LOCUS41047</name>
</gene>
<keyword evidence="3" id="KW-1185">Reference proteome</keyword>
<evidence type="ECO:0000313" key="3">
    <source>
        <dbReference type="Proteomes" id="UP001642409"/>
    </source>
</evidence>
<dbReference type="Proteomes" id="UP001642409">
    <property type="component" value="Unassembled WGS sequence"/>
</dbReference>
<sequence>MKNMTKIVSKSNEPKQNFLMGAIRGISNASQRCFHEEKSLHVCQGNLKAIHIILTSQSILVNYISDLVCQSLSIVQKRAHVLNPYFKLIRRIIPFYFKVIKFNYLHRQLLKLSVTKTEFVCFQLGSNSY</sequence>
<dbReference type="EMBL" id="CAXDID020000086">
    <property type="protein sequence ID" value="CAL6020707.1"/>
    <property type="molecule type" value="Genomic_DNA"/>
</dbReference>